<protein>
    <submittedName>
        <fullName evidence="1">Uncharacterized protein</fullName>
    </submittedName>
</protein>
<comment type="caution">
    <text evidence="1">The sequence shown here is derived from an EMBL/GenBank/DDBJ whole genome shotgun (WGS) entry which is preliminary data.</text>
</comment>
<name>A0ABD2N9Y2_9CUCU</name>
<dbReference type="Proteomes" id="UP001516400">
    <property type="component" value="Unassembled WGS sequence"/>
</dbReference>
<evidence type="ECO:0000313" key="1">
    <source>
        <dbReference type="EMBL" id="KAL3275339.1"/>
    </source>
</evidence>
<organism evidence="1 2">
    <name type="scientific">Cryptolaemus montrouzieri</name>
    <dbReference type="NCBI Taxonomy" id="559131"/>
    <lineage>
        <taxon>Eukaryota</taxon>
        <taxon>Metazoa</taxon>
        <taxon>Ecdysozoa</taxon>
        <taxon>Arthropoda</taxon>
        <taxon>Hexapoda</taxon>
        <taxon>Insecta</taxon>
        <taxon>Pterygota</taxon>
        <taxon>Neoptera</taxon>
        <taxon>Endopterygota</taxon>
        <taxon>Coleoptera</taxon>
        <taxon>Polyphaga</taxon>
        <taxon>Cucujiformia</taxon>
        <taxon>Coccinelloidea</taxon>
        <taxon>Coccinellidae</taxon>
        <taxon>Scymninae</taxon>
        <taxon>Scymnini</taxon>
        <taxon>Cryptolaemus</taxon>
    </lineage>
</organism>
<evidence type="ECO:0000313" key="2">
    <source>
        <dbReference type="Proteomes" id="UP001516400"/>
    </source>
</evidence>
<sequence length="107" mass="11895">MSGQHTTNKISTLISGNVIITDNQSIAEAFGKYFQQKTESPMNNQITKLLSKDTGGLNMPFILNELKYALSSTKYASSTGTDDIPSAFLKYLFSDSFDRLIELFNKV</sequence>
<accession>A0ABD2N9Y2</accession>
<dbReference type="AlphaFoldDB" id="A0ABD2N9Y2"/>
<reference evidence="1 2" key="1">
    <citation type="journal article" date="2021" name="BMC Biol.">
        <title>Horizontally acquired antibacterial genes associated with adaptive radiation of ladybird beetles.</title>
        <authorList>
            <person name="Li H.S."/>
            <person name="Tang X.F."/>
            <person name="Huang Y.H."/>
            <person name="Xu Z.Y."/>
            <person name="Chen M.L."/>
            <person name="Du X.Y."/>
            <person name="Qiu B.Y."/>
            <person name="Chen P.T."/>
            <person name="Zhang W."/>
            <person name="Slipinski A."/>
            <person name="Escalona H.E."/>
            <person name="Waterhouse R.M."/>
            <person name="Zwick A."/>
            <person name="Pang H."/>
        </authorList>
    </citation>
    <scope>NUCLEOTIDE SEQUENCE [LARGE SCALE GENOMIC DNA]</scope>
    <source>
        <strain evidence="1">SYSU2018</strain>
    </source>
</reference>
<gene>
    <name evidence="1" type="ORF">HHI36_020106</name>
</gene>
<proteinExistence type="predicted"/>
<dbReference type="EMBL" id="JABFTP020000083">
    <property type="protein sequence ID" value="KAL3275339.1"/>
    <property type="molecule type" value="Genomic_DNA"/>
</dbReference>
<keyword evidence="2" id="KW-1185">Reference proteome</keyword>